<feature type="transmembrane region" description="Helical" evidence="1">
    <location>
        <begin position="6"/>
        <end position="23"/>
    </location>
</feature>
<feature type="transmembrane region" description="Helical" evidence="1">
    <location>
        <begin position="81"/>
        <end position="111"/>
    </location>
</feature>
<dbReference type="EMBL" id="JANQBD010000041">
    <property type="protein sequence ID" value="MCR8636344.1"/>
    <property type="molecule type" value="Genomic_DNA"/>
</dbReference>
<evidence type="ECO:0000313" key="4">
    <source>
        <dbReference type="Proteomes" id="UP001300012"/>
    </source>
</evidence>
<keyword evidence="1" id="KW-0812">Transmembrane</keyword>
<evidence type="ECO:0000256" key="1">
    <source>
        <dbReference type="SAM" id="Phobius"/>
    </source>
</evidence>
<gene>
    <name evidence="3" type="ORF">NV381_34735</name>
</gene>
<proteinExistence type="predicted"/>
<evidence type="ECO:0000259" key="2">
    <source>
        <dbReference type="Pfam" id="PF07331"/>
    </source>
</evidence>
<keyword evidence="4" id="KW-1185">Reference proteome</keyword>
<feature type="transmembrane region" description="Helical" evidence="1">
    <location>
        <begin position="118"/>
        <end position="140"/>
    </location>
</feature>
<accession>A0ABT1YUL1</accession>
<dbReference type="Pfam" id="PF07331">
    <property type="entry name" value="TctB"/>
    <property type="match status" value="1"/>
</dbReference>
<dbReference type="Proteomes" id="UP001300012">
    <property type="component" value="Unassembled WGS sequence"/>
</dbReference>
<protein>
    <submittedName>
        <fullName evidence="3">Tripartite tricarboxylate transporter TctB family protein</fullName>
    </submittedName>
</protein>
<dbReference type="InterPro" id="IPR009936">
    <property type="entry name" value="DUF1468"/>
</dbReference>
<dbReference type="RefSeq" id="WP_258217847.1">
    <property type="nucleotide sequence ID" value="NZ_JANQBD010000041.1"/>
</dbReference>
<organism evidence="3 4">
    <name type="scientific">Paenibacillus radicis</name>
    <name type="common">ex Xue et al. 2023</name>
    <dbReference type="NCBI Taxonomy" id="2972489"/>
    <lineage>
        <taxon>Bacteria</taxon>
        <taxon>Bacillati</taxon>
        <taxon>Bacillota</taxon>
        <taxon>Bacilli</taxon>
        <taxon>Bacillales</taxon>
        <taxon>Paenibacillaceae</taxon>
        <taxon>Paenibacillus</taxon>
    </lineage>
</organism>
<evidence type="ECO:0000313" key="3">
    <source>
        <dbReference type="EMBL" id="MCR8636344.1"/>
    </source>
</evidence>
<feature type="transmembrane region" description="Helical" evidence="1">
    <location>
        <begin position="44"/>
        <end position="61"/>
    </location>
</feature>
<feature type="domain" description="DUF1468" evidence="2">
    <location>
        <begin position="9"/>
        <end position="145"/>
    </location>
</feature>
<keyword evidence="1" id="KW-0472">Membrane</keyword>
<name>A0ABT1YUL1_9BACL</name>
<reference evidence="3 4" key="1">
    <citation type="submission" date="2022-08" db="EMBL/GenBank/DDBJ databases">
        <title>Paenibacillus endoradicis sp. nov., Paenibacillus radicibacter sp. nov and Paenibacillus pararadicis sp. nov., three cold-adapted plant growth-promoting bacteria isolated from root of Larix gmelinii in Great Khingan.</title>
        <authorList>
            <person name="Xue H."/>
        </authorList>
    </citation>
    <scope>NUCLEOTIDE SEQUENCE [LARGE SCALE GENOMIC DNA]</scope>
    <source>
        <strain evidence="3 4">N5-1-1-5</strain>
    </source>
</reference>
<sequence>MGKQNAGVWVGVTVFLFAAVLFWQSLSLKYQTNFGPGPGMFPRWLIAILMLFSLIYIWQSIKKVVIRFADVFPKGRELGNVLSVLASVVVFMLIVNYVGFITAGTVLLFMLFAREYKWYSALGISLLVSILLFVIFKSAFSIPLPVNVWGW</sequence>
<keyword evidence="1" id="KW-1133">Transmembrane helix</keyword>
<comment type="caution">
    <text evidence="3">The sequence shown here is derived from an EMBL/GenBank/DDBJ whole genome shotgun (WGS) entry which is preliminary data.</text>
</comment>